<dbReference type="AlphaFoldDB" id="A0A4Y2SVJ4"/>
<dbReference type="EMBL" id="BGPR01023848">
    <property type="protein sequence ID" value="GBN91356.1"/>
    <property type="molecule type" value="Genomic_DNA"/>
</dbReference>
<gene>
    <name evidence="2" type="ORF">AVEN_227046_1</name>
</gene>
<protein>
    <submittedName>
        <fullName evidence="2">Uncharacterized protein</fullName>
    </submittedName>
</protein>
<dbReference type="Proteomes" id="UP000499080">
    <property type="component" value="Unassembled WGS sequence"/>
</dbReference>
<proteinExistence type="predicted"/>
<feature type="compositionally biased region" description="Polar residues" evidence="1">
    <location>
        <begin position="1"/>
        <end position="14"/>
    </location>
</feature>
<comment type="caution">
    <text evidence="2">The sequence shown here is derived from an EMBL/GenBank/DDBJ whole genome shotgun (WGS) entry which is preliminary data.</text>
</comment>
<feature type="region of interest" description="Disordered" evidence="1">
    <location>
        <begin position="1"/>
        <end position="44"/>
    </location>
</feature>
<organism evidence="2 3">
    <name type="scientific">Araneus ventricosus</name>
    <name type="common">Orbweaver spider</name>
    <name type="synonym">Epeira ventricosa</name>
    <dbReference type="NCBI Taxonomy" id="182803"/>
    <lineage>
        <taxon>Eukaryota</taxon>
        <taxon>Metazoa</taxon>
        <taxon>Ecdysozoa</taxon>
        <taxon>Arthropoda</taxon>
        <taxon>Chelicerata</taxon>
        <taxon>Arachnida</taxon>
        <taxon>Araneae</taxon>
        <taxon>Araneomorphae</taxon>
        <taxon>Entelegynae</taxon>
        <taxon>Araneoidea</taxon>
        <taxon>Araneidae</taxon>
        <taxon>Araneus</taxon>
    </lineage>
</organism>
<keyword evidence="3" id="KW-1185">Reference proteome</keyword>
<evidence type="ECO:0000313" key="3">
    <source>
        <dbReference type="Proteomes" id="UP000499080"/>
    </source>
</evidence>
<evidence type="ECO:0000256" key="1">
    <source>
        <dbReference type="SAM" id="MobiDB-lite"/>
    </source>
</evidence>
<accession>A0A4Y2SVJ4</accession>
<name>A0A4Y2SVJ4_ARAVE</name>
<reference evidence="2 3" key="1">
    <citation type="journal article" date="2019" name="Sci. Rep.">
        <title>Orb-weaving spider Araneus ventricosus genome elucidates the spidroin gene catalogue.</title>
        <authorList>
            <person name="Kono N."/>
            <person name="Nakamura H."/>
            <person name="Ohtoshi R."/>
            <person name="Moran D.A.P."/>
            <person name="Shinohara A."/>
            <person name="Yoshida Y."/>
            <person name="Fujiwara M."/>
            <person name="Mori M."/>
            <person name="Tomita M."/>
            <person name="Arakawa K."/>
        </authorList>
    </citation>
    <scope>NUCLEOTIDE SEQUENCE [LARGE SCALE GENOMIC DNA]</scope>
</reference>
<evidence type="ECO:0000313" key="2">
    <source>
        <dbReference type="EMBL" id="GBN91356.1"/>
    </source>
</evidence>
<sequence>MCQHYYRSTSNSLPARTADRPPKTFALQGDPSRSILPPSSKRSPYIVPPARRDVTWNDLVHSSITPLLIEISRRFHHL</sequence>